<comment type="catalytic activity">
    <reaction evidence="8">
        <text>[GlcNAc-(1-&gt;4)-Mur2Ac(oyl-L-Ala-gamma-D-Glu-L-Lys-D-Ala-D-Ala)](n)-di-trans,octa-cis-undecaprenyl diphosphate + beta-D-GlcNAc-(1-&gt;4)-Mur2Ac(oyl-L-Ala-gamma-D-Glu-L-Lys-D-Ala-D-Ala)-di-trans,octa-cis-undecaprenyl diphosphate = [GlcNAc-(1-&gt;4)-Mur2Ac(oyl-L-Ala-gamma-D-Glu-L-Lys-D-Ala-D-Ala)](n+1)-di-trans,octa-cis-undecaprenyl diphosphate + di-trans,octa-cis-undecaprenyl diphosphate + H(+)</text>
        <dbReference type="Rhea" id="RHEA:23708"/>
        <dbReference type="Rhea" id="RHEA-COMP:9602"/>
        <dbReference type="Rhea" id="RHEA-COMP:9603"/>
        <dbReference type="ChEBI" id="CHEBI:15378"/>
        <dbReference type="ChEBI" id="CHEBI:58405"/>
        <dbReference type="ChEBI" id="CHEBI:60033"/>
        <dbReference type="ChEBI" id="CHEBI:78435"/>
        <dbReference type="EC" id="2.4.99.28"/>
    </reaction>
</comment>
<dbReference type="GO" id="GO:0030288">
    <property type="term" value="C:outer membrane-bounded periplasmic space"/>
    <property type="evidence" value="ECO:0007669"/>
    <property type="project" value="TreeGrafter"/>
</dbReference>
<feature type="compositionally biased region" description="Pro residues" evidence="9">
    <location>
        <begin position="266"/>
        <end position="275"/>
    </location>
</feature>
<name>A0A3N0EAK1_9ACTN</name>
<evidence type="ECO:0000259" key="12">
    <source>
        <dbReference type="Pfam" id="PF00912"/>
    </source>
</evidence>
<accession>A0A3N0EAK1</accession>
<keyword evidence="1" id="KW-0121">Carboxypeptidase</keyword>
<feature type="compositionally biased region" description="Basic and acidic residues" evidence="9">
    <location>
        <begin position="216"/>
        <end position="225"/>
    </location>
</feature>
<feature type="compositionally biased region" description="Acidic residues" evidence="9">
    <location>
        <begin position="1024"/>
        <end position="1034"/>
    </location>
</feature>
<dbReference type="InterPro" id="IPR023346">
    <property type="entry name" value="Lysozyme-like_dom_sf"/>
</dbReference>
<dbReference type="PANTHER" id="PTHR32282">
    <property type="entry name" value="BINDING PROTEIN TRANSPEPTIDASE, PUTATIVE-RELATED"/>
    <property type="match status" value="1"/>
</dbReference>
<dbReference type="GO" id="GO:0006508">
    <property type="term" value="P:proteolysis"/>
    <property type="evidence" value="ECO:0007669"/>
    <property type="project" value="UniProtKB-KW"/>
</dbReference>
<keyword evidence="10" id="KW-0472">Membrane</keyword>
<feature type="domain" description="Glycosyl transferase family 51" evidence="12">
    <location>
        <begin position="400"/>
        <end position="570"/>
    </location>
</feature>
<evidence type="ECO:0000256" key="10">
    <source>
        <dbReference type="SAM" id="Phobius"/>
    </source>
</evidence>
<organism evidence="13 14">
    <name type="scientific">Halostreptopolyspora alba</name>
    <dbReference type="NCBI Taxonomy" id="2487137"/>
    <lineage>
        <taxon>Bacteria</taxon>
        <taxon>Bacillati</taxon>
        <taxon>Actinomycetota</taxon>
        <taxon>Actinomycetes</taxon>
        <taxon>Streptosporangiales</taxon>
        <taxon>Nocardiopsidaceae</taxon>
        <taxon>Halostreptopolyspora</taxon>
    </lineage>
</organism>
<dbReference type="InterPro" id="IPR012338">
    <property type="entry name" value="Beta-lactam/transpept-like"/>
</dbReference>
<feature type="compositionally biased region" description="Acidic residues" evidence="9">
    <location>
        <begin position="990"/>
        <end position="999"/>
    </location>
</feature>
<evidence type="ECO:0000313" key="14">
    <source>
        <dbReference type="Proteomes" id="UP000269198"/>
    </source>
</evidence>
<keyword evidence="6" id="KW-0511">Multifunctional enzyme</keyword>
<dbReference type="GO" id="GO:0009002">
    <property type="term" value="F:serine-type D-Ala-D-Ala carboxypeptidase activity"/>
    <property type="evidence" value="ECO:0007669"/>
    <property type="project" value="UniProtKB-EC"/>
</dbReference>
<comment type="catalytic activity">
    <reaction evidence="7">
        <text>Preferential cleavage: (Ac)2-L-Lys-D-Ala-|-D-Ala. Also transpeptidation of peptidyl-alanyl moieties that are N-acyl substituents of D-alanine.</text>
        <dbReference type="EC" id="3.4.16.4"/>
    </reaction>
</comment>
<keyword evidence="14" id="KW-1185">Reference proteome</keyword>
<comment type="caution">
    <text evidence="13">The sequence shown here is derived from an EMBL/GenBank/DDBJ whole genome shotgun (WGS) entry which is preliminary data.</text>
</comment>
<feature type="domain" description="Penicillin-binding protein transpeptidase" evidence="11">
    <location>
        <begin position="663"/>
        <end position="898"/>
    </location>
</feature>
<keyword evidence="10" id="KW-0812">Transmembrane</keyword>
<protein>
    <submittedName>
        <fullName evidence="13">Penicillin-binding protein</fullName>
    </submittedName>
</protein>
<evidence type="ECO:0000256" key="7">
    <source>
        <dbReference type="ARBA" id="ARBA00034000"/>
    </source>
</evidence>
<evidence type="ECO:0000259" key="11">
    <source>
        <dbReference type="Pfam" id="PF00905"/>
    </source>
</evidence>
<feature type="region of interest" description="Disordered" evidence="9">
    <location>
        <begin position="941"/>
        <end position="1044"/>
    </location>
</feature>
<feature type="compositionally biased region" description="Low complexity" evidence="9">
    <location>
        <begin position="243"/>
        <end position="265"/>
    </location>
</feature>
<evidence type="ECO:0000256" key="8">
    <source>
        <dbReference type="ARBA" id="ARBA00049902"/>
    </source>
</evidence>
<feature type="region of interest" description="Disordered" evidence="9">
    <location>
        <begin position="1"/>
        <end position="313"/>
    </location>
</feature>
<keyword evidence="3" id="KW-0328">Glycosyltransferase</keyword>
<evidence type="ECO:0000256" key="2">
    <source>
        <dbReference type="ARBA" id="ARBA00022670"/>
    </source>
</evidence>
<dbReference type="GO" id="GO:0009252">
    <property type="term" value="P:peptidoglycan biosynthetic process"/>
    <property type="evidence" value="ECO:0007669"/>
    <property type="project" value="TreeGrafter"/>
</dbReference>
<keyword evidence="2" id="KW-0645">Protease</keyword>
<dbReference type="Gene3D" id="3.40.710.10">
    <property type="entry name" value="DD-peptidase/beta-lactamase superfamily"/>
    <property type="match status" value="1"/>
</dbReference>
<feature type="compositionally biased region" description="Polar residues" evidence="9">
    <location>
        <begin position="40"/>
        <end position="50"/>
    </location>
</feature>
<keyword evidence="10" id="KW-1133">Transmembrane helix</keyword>
<dbReference type="EMBL" id="RJMB01000009">
    <property type="protein sequence ID" value="RNL84892.1"/>
    <property type="molecule type" value="Genomic_DNA"/>
</dbReference>
<dbReference type="SUPFAM" id="SSF53955">
    <property type="entry name" value="Lysozyme-like"/>
    <property type="match status" value="1"/>
</dbReference>
<dbReference type="InterPro" id="IPR001460">
    <property type="entry name" value="PCN-bd_Tpept"/>
</dbReference>
<evidence type="ECO:0000256" key="6">
    <source>
        <dbReference type="ARBA" id="ARBA00023268"/>
    </source>
</evidence>
<dbReference type="AlphaFoldDB" id="A0A3N0EAK1"/>
<dbReference type="OrthoDB" id="7911552at2"/>
<keyword evidence="5" id="KW-0378">Hydrolase</keyword>
<reference evidence="13 14" key="1">
    <citation type="submission" date="2018-11" db="EMBL/GenBank/DDBJ databases">
        <title>The genome draft of YIM 96095.</title>
        <authorList>
            <person name="Tang S.-K."/>
            <person name="Chunyu W.-X."/>
            <person name="Feng Y.-Z."/>
        </authorList>
    </citation>
    <scope>NUCLEOTIDE SEQUENCE [LARGE SCALE GENOMIC DNA]</scope>
    <source>
        <strain evidence="13 14">YIM 96095</strain>
    </source>
</reference>
<dbReference type="GO" id="GO:0008955">
    <property type="term" value="F:peptidoglycan glycosyltransferase activity"/>
    <property type="evidence" value="ECO:0007669"/>
    <property type="project" value="UniProtKB-EC"/>
</dbReference>
<evidence type="ECO:0000256" key="3">
    <source>
        <dbReference type="ARBA" id="ARBA00022676"/>
    </source>
</evidence>
<dbReference type="GO" id="GO:0008658">
    <property type="term" value="F:penicillin binding"/>
    <property type="evidence" value="ECO:0007669"/>
    <property type="project" value="InterPro"/>
</dbReference>
<feature type="region of interest" description="Disordered" evidence="9">
    <location>
        <begin position="864"/>
        <end position="885"/>
    </location>
</feature>
<dbReference type="InterPro" id="IPR001264">
    <property type="entry name" value="Glyco_trans_51"/>
</dbReference>
<dbReference type="Proteomes" id="UP000269198">
    <property type="component" value="Unassembled WGS sequence"/>
</dbReference>
<feature type="compositionally biased region" description="Low complexity" evidence="9">
    <location>
        <begin position="92"/>
        <end position="106"/>
    </location>
</feature>
<feature type="compositionally biased region" description="Basic and acidic residues" evidence="9">
    <location>
        <begin position="974"/>
        <end position="989"/>
    </location>
</feature>
<feature type="transmembrane region" description="Helical" evidence="10">
    <location>
        <begin position="348"/>
        <end position="371"/>
    </location>
</feature>
<evidence type="ECO:0000313" key="13">
    <source>
        <dbReference type="EMBL" id="RNL84892.1"/>
    </source>
</evidence>
<dbReference type="InterPro" id="IPR050396">
    <property type="entry name" value="Glycosyltr_51/Transpeptidase"/>
</dbReference>
<evidence type="ECO:0000256" key="1">
    <source>
        <dbReference type="ARBA" id="ARBA00022645"/>
    </source>
</evidence>
<evidence type="ECO:0000256" key="9">
    <source>
        <dbReference type="SAM" id="MobiDB-lite"/>
    </source>
</evidence>
<dbReference type="Pfam" id="PF00905">
    <property type="entry name" value="Transpeptidase"/>
    <property type="match status" value="1"/>
</dbReference>
<keyword evidence="4" id="KW-0808">Transferase</keyword>
<proteinExistence type="predicted"/>
<evidence type="ECO:0000256" key="4">
    <source>
        <dbReference type="ARBA" id="ARBA00022679"/>
    </source>
</evidence>
<feature type="compositionally biased region" description="Gly residues" evidence="9">
    <location>
        <begin position="284"/>
        <end position="306"/>
    </location>
</feature>
<dbReference type="Gene3D" id="1.10.3810.10">
    <property type="entry name" value="Biosynthetic peptidoglycan transglycosylase-like"/>
    <property type="match status" value="1"/>
</dbReference>
<dbReference type="InterPro" id="IPR036950">
    <property type="entry name" value="PBP_transglycosylase"/>
</dbReference>
<dbReference type="Pfam" id="PF00912">
    <property type="entry name" value="Transgly"/>
    <property type="match status" value="1"/>
</dbReference>
<sequence>MAEQGYNFNEDGTWGEDATNGAGAPGPETEQGAVHEADTASGTESETSPGSAVEAGAATGSESEWAAGQLAVTADDPRESPEAPETPEEVPETPGGEDPGTTGNTPVGDPSGTAEAAQPSPGESSPQVDEPTVGDDTAVEDKPAGGDAEPDPRVPAGFGAEPEGGAGLVTGDLTAQFPTVPPDEAPADATTHEPSAPGLEPATSAVSPSPSDEDSPATHEVRPEPDSPFEPRTADDADPTPPTTGTSVDTTSTVGASVDGPETPGATPPPAPPAPGATAPHQSPGGGAAPSGGEPGGPGAPAGPGGRPAAVTAEAGAAIAERGGPGKPGKGAKPAKSAKPLWWRVTRAGLITAGVLFVLGIAGFGVAYAVIPVPDAAKAAATDQGTTFYYSDGETEFGERGVNREPVDVETVPQHVQDSVTSAEDRGFWTEPGVSVSGTLRAAWSTLTGQQLQGGSTITQQMVRNYYEGVSKEQTISRKFKEIIISLKVDRSKSKEWVMEQYLNTIYFGRNAYGIQAAAEAYYHKDVEELDPEEAAFLAAAIQQPTKFGEADSTTTDAMEHRWEAVVEGMVETEAISASDAEAMEFPDPEEKQPQTDLSGYKGYMLQQAMSELEDLGYTEDNINRGGYRVVTTFDKDLMEAAKNAVESTIDPDALPEGVRAGLTAIEPGTGEVVAFYGGKDYNENQYDSAFRGSAQAGSAMKPYVLATALKNGYSLHSQVDGRGPQSIHGTSIQNAGNDPGGPMNLIEATRRSNNTGYVNLAMEVGLEEVVDTAYEIGLPEGSIGDDQVVPTLALGINDVRPVDQASGFATFANGGEHIEPHVIREIQNPEGENLREEVASNEALTEGQAADVTHALQQVVRSGTGTQARLPDGRPVAGKTGTTDGSVATWFSGYTPQLSTATGVYNSNNEAFRVPGWGELSGGTLSATIWREFMTTAMEGEDVERFPEPNYGGTTQDWAPDVPSGEPEEPEREDPREPEQPDPGRPDPGEPDPGEPDPGDPNPGGPDPEPEPGDPENPGGTPDDPESGDDTGTGDESRSEELE</sequence>
<evidence type="ECO:0000256" key="5">
    <source>
        <dbReference type="ARBA" id="ARBA00022801"/>
    </source>
</evidence>
<dbReference type="SUPFAM" id="SSF56601">
    <property type="entry name" value="beta-lactamase/transpeptidase-like"/>
    <property type="match status" value="1"/>
</dbReference>
<gene>
    <name evidence="13" type="ORF">EFW17_11360</name>
</gene>
<dbReference type="PANTHER" id="PTHR32282:SF34">
    <property type="entry name" value="PENICILLIN-BINDING PROTEIN 1A"/>
    <property type="match status" value="1"/>
</dbReference>